<dbReference type="InterPro" id="IPR002818">
    <property type="entry name" value="DJ-1/PfpI"/>
</dbReference>
<dbReference type="GO" id="GO:0005737">
    <property type="term" value="C:cytoplasm"/>
    <property type="evidence" value="ECO:0007669"/>
    <property type="project" value="TreeGrafter"/>
</dbReference>
<organism evidence="2">
    <name type="scientific">bioreactor metagenome</name>
    <dbReference type="NCBI Taxonomy" id="1076179"/>
    <lineage>
        <taxon>unclassified sequences</taxon>
        <taxon>metagenomes</taxon>
        <taxon>ecological metagenomes</taxon>
    </lineage>
</organism>
<dbReference type="InterPro" id="IPR050325">
    <property type="entry name" value="Prot/Nucl_acid_deglycase"/>
</dbReference>
<reference evidence="2" key="1">
    <citation type="submission" date="2019-08" db="EMBL/GenBank/DDBJ databases">
        <authorList>
            <person name="Kucharzyk K."/>
            <person name="Murdoch R.W."/>
            <person name="Higgins S."/>
            <person name="Loffler F."/>
        </authorList>
    </citation>
    <scope>NUCLEOTIDE SEQUENCE</scope>
</reference>
<dbReference type="CDD" id="cd03135">
    <property type="entry name" value="GATase1_DJ-1"/>
    <property type="match status" value="1"/>
</dbReference>
<dbReference type="InterPro" id="IPR029062">
    <property type="entry name" value="Class_I_gatase-like"/>
</dbReference>
<keyword evidence="2" id="KW-0378">Hydrolase</keyword>
<name>A0A644WJJ3_9ZZZZ</name>
<evidence type="ECO:0000313" key="2">
    <source>
        <dbReference type="EMBL" id="MPM03940.1"/>
    </source>
</evidence>
<protein>
    <submittedName>
        <fullName evidence="2">Protein/nucleic acid deglycase 3</fullName>
        <ecNumber evidence="2">3.1.2.-</ecNumber>
    </submittedName>
</protein>
<dbReference type="EC" id="3.1.2.-" evidence="2"/>
<accession>A0A644WJJ3</accession>
<dbReference type="PANTHER" id="PTHR48094">
    <property type="entry name" value="PROTEIN/NUCLEIC ACID DEGLYCASE DJ-1-RELATED"/>
    <property type="match status" value="1"/>
</dbReference>
<evidence type="ECO:0000259" key="1">
    <source>
        <dbReference type="Pfam" id="PF01965"/>
    </source>
</evidence>
<dbReference type="PANTHER" id="PTHR48094:SF12">
    <property type="entry name" value="PARKINSON DISEASE PROTEIN 7 HOMOLOG"/>
    <property type="match status" value="1"/>
</dbReference>
<sequence length="180" mass="18828">MRILLFLAEGFEEIEAVAPIDVFRRAGIDVTTVSVSNKLTVTGAHGIGVNADVIFEKADLSGDFLIYLPGGMPGTTNLDNHAGLKKLIEKQAAKGATIAAICAAPSILGKMGLLKQKEAICYPGFESFLTDAKISSSTIVKSGNILTAKGPGVAIPFALKIVEELKGKDTAQQVANAMII</sequence>
<proteinExistence type="predicted"/>
<dbReference type="Pfam" id="PF01965">
    <property type="entry name" value="DJ-1_PfpI"/>
    <property type="match status" value="1"/>
</dbReference>
<comment type="caution">
    <text evidence="2">The sequence shown here is derived from an EMBL/GenBank/DDBJ whole genome shotgun (WGS) entry which is preliminary data.</text>
</comment>
<dbReference type="Gene3D" id="3.40.50.880">
    <property type="match status" value="1"/>
</dbReference>
<feature type="domain" description="DJ-1/PfpI" evidence="1">
    <location>
        <begin position="1"/>
        <end position="164"/>
    </location>
</feature>
<dbReference type="EMBL" id="VSSQ01000994">
    <property type="protein sequence ID" value="MPM03940.1"/>
    <property type="molecule type" value="Genomic_DNA"/>
</dbReference>
<dbReference type="AlphaFoldDB" id="A0A644WJJ3"/>
<dbReference type="SUPFAM" id="SSF52317">
    <property type="entry name" value="Class I glutamine amidotransferase-like"/>
    <property type="match status" value="1"/>
</dbReference>
<dbReference type="NCBIfam" id="TIGR01383">
    <property type="entry name" value="not_thiJ"/>
    <property type="match status" value="1"/>
</dbReference>
<dbReference type="InterPro" id="IPR006287">
    <property type="entry name" value="DJ-1"/>
</dbReference>
<dbReference type="GO" id="GO:0016787">
    <property type="term" value="F:hydrolase activity"/>
    <property type="evidence" value="ECO:0007669"/>
    <property type="project" value="UniProtKB-KW"/>
</dbReference>
<gene>
    <name evidence="2" type="primary">yajL_6</name>
    <name evidence="2" type="ORF">SDC9_50207</name>
</gene>